<accession>A0ABV9NTZ1</accession>
<evidence type="ECO:0000256" key="1">
    <source>
        <dbReference type="SAM" id="MobiDB-lite"/>
    </source>
</evidence>
<dbReference type="Proteomes" id="UP001595896">
    <property type="component" value="Unassembled WGS sequence"/>
</dbReference>
<evidence type="ECO:0000313" key="2">
    <source>
        <dbReference type="EMBL" id="MFC4736165.1"/>
    </source>
</evidence>
<proteinExistence type="predicted"/>
<feature type="region of interest" description="Disordered" evidence="1">
    <location>
        <begin position="55"/>
        <end position="78"/>
    </location>
</feature>
<dbReference type="RefSeq" id="WP_377908816.1">
    <property type="nucleotide sequence ID" value="NZ_JBHSGK010000004.1"/>
</dbReference>
<protein>
    <submittedName>
        <fullName evidence="2">Uncharacterized protein</fullName>
    </submittedName>
</protein>
<organism evidence="2 3">
    <name type="scientific">Bacillus daqingensis</name>
    <dbReference type="NCBI Taxonomy" id="872396"/>
    <lineage>
        <taxon>Bacteria</taxon>
        <taxon>Bacillati</taxon>
        <taxon>Bacillota</taxon>
        <taxon>Bacilli</taxon>
        <taxon>Bacillales</taxon>
        <taxon>Bacillaceae</taxon>
        <taxon>Bacillus</taxon>
    </lineage>
</organism>
<gene>
    <name evidence="2" type="ORF">ACFO4L_06140</name>
</gene>
<sequence length="78" mass="9048">MRKRDLFRDMKQLVSDLKTQDHSTVIRSEEKQVGIGKGRPVLKKESVFRAKVGITADDLPQRQHPRNRLRGRLPGEDK</sequence>
<dbReference type="EMBL" id="JBHSGK010000004">
    <property type="protein sequence ID" value="MFC4736165.1"/>
    <property type="molecule type" value="Genomic_DNA"/>
</dbReference>
<name>A0ABV9NTZ1_9BACI</name>
<keyword evidence="3" id="KW-1185">Reference proteome</keyword>
<comment type="caution">
    <text evidence="2">The sequence shown here is derived from an EMBL/GenBank/DDBJ whole genome shotgun (WGS) entry which is preliminary data.</text>
</comment>
<evidence type="ECO:0000313" key="3">
    <source>
        <dbReference type="Proteomes" id="UP001595896"/>
    </source>
</evidence>
<reference evidence="3" key="1">
    <citation type="journal article" date="2019" name="Int. J. Syst. Evol. Microbiol.">
        <title>The Global Catalogue of Microorganisms (GCM) 10K type strain sequencing project: providing services to taxonomists for standard genome sequencing and annotation.</title>
        <authorList>
            <consortium name="The Broad Institute Genomics Platform"/>
            <consortium name="The Broad Institute Genome Sequencing Center for Infectious Disease"/>
            <person name="Wu L."/>
            <person name="Ma J."/>
        </authorList>
    </citation>
    <scope>NUCLEOTIDE SEQUENCE [LARGE SCALE GENOMIC DNA]</scope>
    <source>
        <strain evidence="3">JCM 12165</strain>
    </source>
</reference>